<comment type="pathway">
    <text evidence="1">Protein modification; protein glycosylation.</text>
</comment>
<dbReference type="InterPro" id="IPR037919">
    <property type="entry name" value="OGT"/>
</dbReference>
<evidence type="ECO:0000256" key="4">
    <source>
        <dbReference type="ARBA" id="ARBA00022803"/>
    </source>
</evidence>
<dbReference type="Proteomes" id="UP000528286">
    <property type="component" value="Unassembled WGS sequence"/>
</dbReference>
<sequence>MRSVLAEAEANYKEGNHIRVMQLLQPLRQAGETLEPASLIRLAVSLTKLQQFKGALEIFLSLDEPDVSRRLVFLKMALNIANKLDDSAQVVSIARSVLALEPTCKDARVFYRHHIRRTFDYAEIRKSDRETLEAIQRDDALAIECELLHDHIMWCGDERINFKIRGQKGLFYDDTSRRLRRNLPHSTGDRIRVGYFSSDLSENHATLCLLNRAFDLHDPARFDIRIYDLSPEEYVDLSQGFRRRHGNRIHRIADLATDHALEIVRSHRLDIAIDLKGHTDNQRGELFNRGLAPVQAAYLGFPGSGVGIDCDYIIADRHVCPPGSEACFEEKFCWLPESYQVNDNHYRPVVQPLTKRDLGLPEDRIVFMSANNPKKISFETLGLWLRVLDAVPGSLLWMVSYPEVATQSIRAFFLENGVEPERLVFVPAIPVAQHLARLGAGDLGLDSFPCNGHTTTSDKLWAGLPVVTRRGRNFSSRVSESLLNAVHLGELVAEDDDAFVALCASLAADPERLRALKSHLITGRHSLPLFNTERTVRHLEDAFATMVERSKSGMAPEHFAVPPRA</sequence>
<feature type="domain" description="O-GlcNAc transferase C-terminal" evidence="5">
    <location>
        <begin position="354"/>
        <end position="536"/>
    </location>
</feature>
<organism evidence="6 7">
    <name type="scientific">Gellertiella hungarica</name>
    <dbReference type="NCBI Taxonomy" id="1572859"/>
    <lineage>
        <taxon>Bacteria</taxon>
        <taxon>Pseudomonadati</taxon>
        <taxon>Pseudomonadota</taxon>
        <taxon>Alphaproteobacteria</taxon>
        <taxon>Hyphomicrobiales</taxon>
        <taxon>Rhizobiaceae</taxon>
        <taxon>Gellertiella</taxon>
    </lineage>
</organism>
<dbReference type="EMBL" id="JACIEZ010000007">
    <property type="protein sequence ID" value="MBB4066022.1"/>
    <property type="molecule type" value="Genomic_DNA"/>
</dbReference>
<accession>A0A7W6NM48</accession>
<comment type="caution">
    <text evidence="6">The sequence shown here is derived from an EMBL/GenBank/DDBJ whole genome shotgun (WGS) entry which is preliminary data.</text>
</comment>
<dbReference type="PANTHER" id="PTHR44366">
    <property type="entry name" value="UDP-N-ACETYLGLUCOSAMINE--PEPTIDE N-ACETYLGLUCOSAMINYLTRANSFERASE 110 KDA SUBUNIT"/>
    <property type="match status" value="1"/>
</dbReference>
<evidence type="ECO:0000313" key="6">
    <source>
        <dbReference type="EMBL" id="MBB4066022.1"/>
    </source>
</evidence>
<keyword evidence="2 6" id="KW-0808">Transferase</keyword>
<keyword evidence="3" id="KW-0677">Repeat</keyword>
<dbReference type="AlphaFoldDB" id="A0A7W6NM48"/>
<evidence type="ECO:0000256" key="1">
    <source>
        <dbReference type="ARBA" id="ARBA00004922"/>
    </source>
</evidence>
<dbReference type="GO" id="GO:0097363">
    <property type="term" value="F:protein O-acetylglucosaminyltransferase activity"/>
    <property type="evidence" value="ECO:0007669"/>
    <property type="project" value="TreeGrafter"/>
</dbReference>
<dbReference type="Pfam" id="PF13844">
    <property type="entry name" value="Glyco_transf_41"/>
    <property type="match status" value="2"/>
</dbReference>
<dbReference type="Gene3D" id="3.40.50.2000">
    <property type="entry name" value="Glycogen Phosphorylase B"/>
    <property type="match status" value="1"/>
</dbReference>
<proteinExistence type="predicted"/>
<evidence type="ECO:0000256" key="3">
    <source>
        <dbReference type="ARBA" id="ARBA00022737"/>
    </source>
</evidence>
<dbReference type="PANTHER" id="PTHR44366:SF1">
    <property type="entry name" value="UDP-N-ACETYLGLUCOSAMINE--PEPTIDE N-ACETYLGLUCOSAMINYLTRANSFERASE 110 KDA SUBUNIT"/>
    <property type="match status" value="1"/>
</dbReference>
<feature type="domain" description="O-GlcNAc transferase C-terminal" evidence="5">
    <location>
        <begin position="186"/>
        <end position="345"/>
    </location>
</feature>
<dbReference type="InterPro" id="IPR029489">
    <property type="entry name" value="OGT/SEC/SPY_C"/>
</dbReference>
<name>A0A7W6NM48_9HYPH</name>
<evidence type="ECO:0000259" key="5">
    <source>
        <dbReference type="Pfam" id="PF13844"/>
    </source>
</evidence>
<reference evidence="6 7" key="1">
    <citation type="submission" date="2020-08" db="EMBL/GenBank/DDBJ databases">
        <title>Genomic Encyclopedia of Type Strains, Phase IV (KMG-IV): sequencing the most valuable type-strain genomes for metagenomic binning, comparative biology and taxonomic classification.</title>
        <authorList>
            <person name="Goeker M."/>
        </authorList>
    </citation>
    <scope>NUCLEOTIDE SEQUENCE [LARGE SCALE GENOMIC DNA]</scope>
    <source>
        <strain evidence="6 7">DSM 29853</strain>
    </source>
</reference>
<evidence type="ECO:0000313" key="7">
    <source>
        <dbReference type="Proteomes" id="UP000528286"/>
    </source>
</evidence>
<dbReference type="Gene3D" id="3.40.50.11380">
    <property type="match status" value="1"/>
</dbReference>
<keyword evidence="7" id="KW-1185">Reference proteome</keyword>
<keyword evidence="4" id="KW-0802">TPR repeat</keyword>
<protein>
    <submittedName>
        <fullName evidence="6">Putative O-linked N-acetylglucosamine transferase (SPINDLY family)</fullName>
    </submittedName>
</protein>
<dbReference type="GO" id="GO:0006493">
    <property type="term" value="P:protein O-linked glycosylation"/>
    <property type="evidence" value="ECO:0007669"/>
    <property type="project" value="InterPro"/>
</dbReference>
<evidence type="ECO:0000256" key="2">
    <source>
        <dbReference type="ARBA" id="ARBA00022679"/>
    </source>
</evidence>
<dbReference type="RefSeq" id="WP_183367312.1">
    <property type="nucleotide sequence ID" value="NZ_JACIEZ010000007.1"/>
</dbReference>
<gene>
    <name evidence="6" type="ORF">GGR23_003235</name>
</gene>